<sequence length="292" mass="34138">MEKIKFTNDKKKYISESLNQKLIKQALLISFQFWSEKLKNNLKFPKNLYPKYYKAYKSATECDIFQKGGIDIKDHINIFVLLSIIKPGLYCESGVFKGSSIHSALHALEPKIVYGIDPKPKLNKRIKSLLFNEVETKLDFNEFEFDTNTKKKVVFFDDHINSMQRIIDAKEKGFKYIIFDDSTGFEGIGQRRYPALPTVGMLKYNKLFNENDFFSWSLPINKMSWKSRAKSPKSLLKKYIKVTARIDKRCKDEMNQAEKYIKKIINFPDLSELLFASEPGMINNTQKYIILL</sequence>
<name>A0A0A2A837_PROMR</name>
<accession>A0A0A2A837</accession>
<evidence type="ECO:0000313" key="2">
    <source>
        <dbReference type="Proteomes" id="UP000030355"/>
    </source>
</evidence>
<dbReference type="AlphaFoldDB" id="A0A0A2A837"/>
<gene>
    <name evidence="1" type="ORF">EU95_0559</name>
</gene>
<evidence type="ECO:0000313" key="1">
    <source>
        <dbReference type="EMBL" id="KGF96674.1"/>
    </source>
</evidence>
<dbReference type="Proteomes" id="UP000030355">
    <property type="component" value="Unassembled WGS sequence"/>
</dbReference>
<proteinExistence type="predicted"/>
<dbReference type="STRING" id="93057.EU95_0559"/>
<protein>
    <submittedName>
        <fullName evidence="1">Uncharacterized protein</fullName>
    </submittedName>
</protein>
<dbReference type="EMBL" id="JNAL01000007">
    <property type="protein sequence ID" value="KGF96674.1"/>
    <property type="molecule type" value="Genomic_DNA"/>
</dbReference>
<reference evidence="2" key="1">
    <citation type="journal article" date="2014" name="Sci. Data">
        <title>Genomes of diverse isolates of the marine cyanobacterium Prochlorococcus.</title>
        <authorList>
            <person name="Biller S."/>
            <person name="Berube P."/>
            <person name="Thompson J."/>
            <person name="Kelly L."/>
            <person name="Roggensack S."/>
            <person name="Awad L."/>
            <person name="Roache-Johnson K."/>
            <person name="Ding H."/>
            <person name="Giovannoni S.J."/>
            <person name="Moore L.R."/>
            <person name="Chisholm S.W."/>
        </authorList>
    </citation>
    <scope>NUCLEOTIDE SEQUENCE [LARGE SCALE GENOMIC DNA]</scope>
    <source>
        <strain evidence="2">MIT 9201</strain>
    </source>
</reference>
<organism evidence="1 2">
    <name type="scientific">Prochlorococcus marinus str. MIT 9201</name>
    <dbReference type="NCBI Taxonomy" id="93057"/>
    <lineage>
        <taxon>Bacteria</taxon>
        <taxon>Bacillati</taxon>
        <taxon>Cyanobacteriota</taxon>
        <taxon>Cyanophyceae</taxon>
        <taxon>Synechococcales</taxon>
        <taxon>Prochlorococcaceae</taxon>
        <taxon>Prochlorococcus</taxon>
    </lineage>
</organism>
<comment type="caution">
    <text evidence="1">The sequence shown here is derived from an EMBL/GenBank/DDBJ whole genome shotgun (WGS) entry which is preliminary data.</text>
</comment>